<evidence type="ECO:0000256" key="1">
    <source>
        <dbReference type="SAM" id="Phobius"/>
    </source>
</evidence>
<gene>
    <name evidence="2" type="ordered locus">Nham_1813</name>
</gene>
<organism evidence="2 3">
    <name type="scientific">Nitrobacter hamburgensis (strain DSM 10229 / NCIMB 13809 / X14)</name>
    <dbReference type="NCBI Taxonomy" id="323097"/>
    <lineage>
        <taxon>Bacteria</taxon>
        <taxon>Pseudomonadati</taxon>
        <taxon>Pseudomonadota</taxon>
        <taxon>Alphaproteobacteria</taxon>
        <taxon>Hyphomicrobiales</taxon>
        <taxon>Nitrobacteraceae</taxon>
        <taxon>Nitrobacter</taxon>
    </lineage>
</organism>
<dbReference type="KEGG" id="nha:Nham_1813"/>
<protein>
    <submittedName>
        <fullName evidence="2">Uncharacterized protein</fullName>
    </submittedName>
</protein>
<evidence type="ECO:0000313" key="3">
    <source>
        <dbReference type="Proteomes" id="UP000001953"/>
    </source>
</evidence>
<sequence length="77" mass="8321">MMISRSNTQTDIRSLEAAAAIARSGFACIFSSSDEYERALITERRARGRYAASRSGWPTMALIALAVTIAGTVAYCL</sequence>
<name>Q1QMC0_NITHX</name>
<accession>Q1QMC0</accession>
<dbReference type="eggNOG" id="ENOG502ZZK5">
    <property type="taxonomic scope" value="Bacteria"/>
</dbReference>
<keyword evidence="1" id="KW-0812">Transmembrane</keyword>
<keyword evidence="1" id="KW-1133">Transmembrane helix</keyword>
<dbReference type="EMBL" id="CP000319">
    <property type="protein sequence ID" value="ABE62627.1"/>
    <property type="molecule type" value="Genomic_DNA"/>
</dbReference>
<dbReference type="AlphaFoldDB" id="Q1QMC0"/>
<evidence type="ECO:0000313" key="2">
    <source>
        <dbReference type="EMBL" id="ABE62627.1"/>
    </source>
</evidence>
<proteinExistence type="predicted"/>
<feature type="transmembrane region" description="Helical" evidence="1">
    <location>
        <begin position="55"/>
        <end position="75"/>
    </location>
</feature>
<reference evidence="2 3" key="1">
    <citation type="submission" date="2006-03" db="EMBL/GenBank/DDBJ databases">
        <title>Complete sequence of chromosome of Nitrobacter hamburgensis X14.</title>
        <authorList>
            <consortium name="US DOE Joint Genome Institute"/>
            <person name="Copeland A."/>
            <person name="Lucas S."/>
            <person name="Lapidus A."/>
            <person name="Barry K."/>
            <person name="Detter J.C."/>
            <person name="Glavina del Rio T."/>
            <person name="Hammon N."/>
            <person name="Israni S."/>
            <person name="Dalin E."/>
            <person name="Tice H."/>
            <person name="Pitluck S."/>
            <person name="Chain P."/>
            <person name="Malfatti S."/>
            <person name="Shin M."/>
            <person name="Vergez L."/>
            <person name="Schmutz J."/>
            <person name="Larimer F."/>
            <person name="Land M."/>
            <person name="Hauser L."/>
            <person name="Kyrpides N."/>
            <person name="Ivanova N."/>
            <person name="Ward B."/>
            <person name="Arp D."/>
            <person name="Klotz M."/>
            <person name="Stein L."/>
            <person name="O'Mullan G."/>
            <person name="Starkenburg S."/>
            <person name="Sayavedra L."/>
            <person name="Poret-Peterson A.T."/>
            <person name="Gentry M.E."/>
            <person name="Bruce D."/>
            <person name="Richardson P."/>
        </authorList>
    </citation>
    <scope>NUCLEOTIDE SEQUENCE [LARGE SCALE GENOMIC DNA]</scope>
    <source>
        <strain evidence="3">DSM 10229 / NCIMB 13809 / X14</strain>
    </source>
</reference>
<keyword evidence="3" id="KW-1185">Reference proteome</keyword>
<dbReference type="Proteomes" id="UP000001953">
    <property type="component" value="Chromosome"/>
</dbReference>
<dbReference type="HOGENOM" id="CLU_2631141_0_0_5"/>
<dbReference type="OrthoDB" id="8252451at2"/>
<dbReference type="RefSeq" id="WP_011510309.1">
    <property type="nucleotide sequence ID" value="NC_007964.1"/>
</dbReference>
<keyword evidence="1" id="KW-0472">Membrane</keyword>